<keyword evidence="1" id="KW-0472">Membrane</keyword>
<evidence type="ECO:0000313" key="3">
    <source>
        <dbReference type="Proteomes" id="UP000321938"/>
    </source>
</evidence>
<organism evidence="2 3">
    <name type="scientific">Psychroserpens burtonensis</name>
    <dbReference type="NCBI Taxonomy" id="49278"/>
    <lineage>
        <taxon>Bacteria</taxon>
        <taxon>Pseudomonadati</taxon>
        <taxon>Bacteroidota</taxon>
        <taxon>Flavobacteriia</taxon>
        <taxon>Flavobacteriales</taxon>
        <taxon>Flavobacteriaceae</taxon>
        <taxon>Psychroserpens</taxon>
    </lineage>
</organism>
<evidence type="ECO:0008006" key="4">
    <source>
        <dbReference type="Google" id="ProtNLM"/>
    </source>
</evidence>
<dbReference type="RefSeq" id="WP_028873075.1">
    <property type="nucleotide sequence ID" value="NZ_VOSB01000008.1"/>
</dbReference>
<protein>
    <recommendedName>
        <fullName evidence="4">SH3 domain-containing protein</fullName>
    </recommendedName>
</protein>
<dbReference type="EMBL" id="VOSB01000008">
    <property type="protein sequence ID" value="TXE18385.1"/>
    <property type="molecule type" value="Genomic_DNA"/>
</dbReference>
<comment type="caution">
    <text evidence="2">The sequence shown here is derived from an EMBL/GenBank/DDBJ whole genome shotgun (WGS) entry which is preliminary data.</text>
</comment>
<keyword evidence="3" id="KW-1185">Reference proteome</keyword>
<sequence>MKTLKNTQKENNTQTRVSKLFQAVMILAMLFIASDIYAQNQEVEFEVYTNSAAKASQYLLGDDVALRDCASVQCEKLTTISIGTHVRLLAKSERSQIINGVTSRFYKIKMGPQVGWIWGGLISQKTMVSQMNPEIKFVFGEAGVDYKGYKCFQIRAVKNGEEIDKIYVKSEFLTHDLVSIINKQENTYGTDVITLCNPDSESCDVTSSNSYIVFKNNKLMQTTTLVALEKIELQQDNYAVSCEFENK</sequence>
<accession>A0A5C7B9U4</accession>
<dbReference type="AlphaFoldDB" id="A0A5C7B9U4"/>
<dbReference type="Gene3D" id="2.30.30.40">
    <property type="entry name" value="SH3 Domains"/>
    <property type="match status" value="1"/>
</dbReference>
<feature type="transmembrane region" description="Helical" evidence="1">
    <location>
        <begin position="20"/>
        <end position="38"/>
    </location>
</feature>
<evidence type="ECO:0000256" key="1">
    <source>
        <dbReference type="SAM" id="Phobius"/>
    </source>
</evidence>
<dbReference type="Proteomes" id="UP000321938">
    <property type="component" value="Unassembled WGS sequence"/>
</dbReference>
<proteinExistence type="predicted"/>
<keyword evidence="1" id="KW-0812">Transmembrane</keyword>
<dbReference type="OrthoDB" id="1410098at2"/>
<gene>
    <name evidence="2" type="ORF">ES692_06990</name>
</gene>
<evidence type="ECO:0000313" key="2">
    <source>
        <dbReference type="EMBL" id="TXE18385.1"/>
    </source>
</evidence>
<reference evidence="2 3" key="1">
    <citation type="submission" date="2019-08" db="EMBL/GenBank/DDBJ databases">
        <title>Genome of Psychroserpens burtonensis ACAM 167.</title>
        <authorList>
            <person name="Bowman J.P."/>
        </authorList>
    </citation>
    <scope>NUCLEOTIDE SEQUENCE [LARGE SCALE GENOMIC DNA]</scope>
    <source>
        <strain evidence="2 3">ACAM 167</strain>
    </source>
</reference>
<dbReference type="STRING" id="1123037.GCA_000425305_03420"/>
<name>A0A5C7B9U4_9FLAO</name>
<keyword evidence="1" id="KW-1133">Transmembrane helix</keyword>